<dbReference type="CDD" id="cd06170">
    <property type="entry name" value="LuxR_C_like"/>
    <property type="match status" value="1"/>
</dbReference>
<comment type="caution">
    <text evidence="6">The sequence shown here is derived from an EMBL/GenBank/DDBJ whole genome shotgun (WGS) entry which is preliminary data.</text>
</comment>
<dbReference type="PANTHER" id="PTHR43214">
    <property type="entry name" value="TWO-COMPONENT RESPONSE REGULATOR"/>
    <property type="match status" value="1"/>
</dbReference>
<dbReference type="CDD" id="cd17535">
    <property type="entry name" value="REC_NarL-like"/>
    <property type="match status" value="1"/>
</dbReference>
<keyword evidence="7" id="KW-1185">Reference proteome</keyword>
<feature type="modified residue" description="4-aspartylphosphate" evidence="3">
    <location>
        <position position="61"/>
    </location>
</feature>
<dbReference type="InterPro" id="IPR000792">
    <property type="entry name" value="Tscrpt_reg_LuxR_C"/>
</dbReference>
<evidence type="ECO:0000256" key="1">
    <source>
        <dbReference type="ARBA" id="ARBA00022553"/>
    </source>
</evidence>
<organism evidence="6 7">
    <name type="scientific">Phragmitibacter flavus</name>
    <dbReference type="NCBI Taxonomy" id="2576071"/>
    <lineage>
        <taxon>Bacteria</taxon>
        <taxon>Pseudomonadati</taxon>
        <taxon>Verrucomicrobiota</taxon>
        <taxon>Verrucomicrobiia</taxon>
        <taxon>Verrucomicrobiales</taxon>
        <taxon>Verrucomicrobiaceae</taxon>
        <taxon>Phragmitibacter</taxon>
    </lineage>
</organism>
<evidence type="ECO:0000259" key="5">
    <source>
        <dbReference type="PROSITE" id="PS50110"/>
    </source>
</evidence>
<dbReference type="RefSeq" id="WP_138087978.1">
    <property type="nucleotide sequence ID" value="NZ_VAUV01000016.1"/>
</dbReference>
<evidence type="ECO:0000313" key="6">
    <source>
        <dbReference type="EMBL" id="TLD69054.1"/>
    </source>
</evidence>
<dbReference type="PROSITE" id="PS50043">
    <property type="entry name" value="HTH_LUXR_2"/>
    <property type="match status" value="1"/>
</dbReference>
<dbReference type="InterPro" id="IPR058245">
    <property type="entry name" value="NreC/VraR/RcsB-like_REC"/>
</dbReference>
<dbReference type="AlphaFoldDB" id="A0A5R8K9R8"/>
<sequence>MSKTSPPIIRVLLVDDHFFVRSGVKVSLEAEGDLRVVAEADSAATAIEQYREHQPDVTLMDGNLPDRSGIEALSDIRAEFAKARIIMLTIHETEEDVYHAVAAGATGYLTKSSGRREMLHAIREAAHGRRYFSPELTARLNARRARPELTSRETEVLQHVVAGTPNKIIADHLGCTEQTIKNHLSHIFAKLGVQDRTSATVTALRRGLVRLE</sequence>
<gene>
    <name evidence="6" type="ORF">FEM03_19490</name>
</gene>
<dbReference type="GO" id="GO:0000160">
    <property type="term" value="P:phosphorelay signal transduction system"/>
    <property type="evidence" value="ECO:0007669"/>
    <property type="project" value="InterPro"/>
</dbReference>
<dbReference type="SUPFAM" id="SSF52172">
    <property type="entry name" value="CheY-like"/>
    <property type="match status" value="1"/>
</dbReference>
<keyword evidence="2" id="KW-0238">DNA-binding</keyword>
<proteinExistence type="predicted"/>
<dbReference type="InterPro" id="IPR011006">
    <property type="entry name" value="CheY-like_superfamily"/>
</dbReference>
<accession>A0A5R8K9R8</accession>
<protein>
    <submittedName>
        <fullName evidence="6">Response regulator transcription factor</fullName>
    </submittedName>
</protein>
<dbReference type="Gene3D" id="3.40.50.2300">
    <property type="match status" value="1"/>
</dbReference>
<dbReference type="PANTHER" id="PTHR43214:SF43">
    <property type="entry name" value="TWO-COMPONENT RESPONSE REGULATOR"/>
    <property type="match status" value="1"/>
</dbReference>
<feature type="domain" description="HTH luxR-type" evidence="4">
    <location>
        <begin position="142"/>
        <end position="207"/>
    </location>
</feature>
<dbReference type="GO" id="GO:0006355">
    <property type="term" value="P:regulation of DNA-templated transcription"/>
    <property type="evidence" value="ECO:0007669"/>
    <property type="project" value="InterPro"/>
</dbReference>
<dbReference type="InterPro" id="IPR001789">
    <property type="entry name" value="Sig_transdc_resp-reg_receiver"/>
</dbReference>
<feature type="domain" description="Response regulatory" evidence="5">
    <location>
        <begin position="10"/>
        <end position="126"/>
    </location>
</feature>
<keyword evidence="1 3" id="KW-0597">Phosphoprotein</keyword>
<name>A0A5R8K9R8_9BACT</name>
<dbReference type="Proteomes" id="UP000306196">
    <property type="component" value="Unassembled WGS sequence"/>
</dbReference>
<evidence type="ECO:0000313" key="7">
    <source>
        <dbReference type="Proteomes" id="UP000306196"/>
    </source>
</evidence>
<dbReference type="SUPFAM" id="SSF46894">
    <property type="entry name" value="C-terminal effector domain of the bipartite response regulators"/>
    <property type="match status" value="1"/>
</dbReference>
<dbReference type="PRINTS" id="PR00038">
    <property type="entry name" value="HTHLUXR"/>
</dbReference>
<dbReference type="PROSITE" id="PS00622">
    <property type="entry name" value="HTH_LUXR_1"/>
    <property type="match status" value="1"/>
</dbReference>
<dbReference type="InterPro" id="IPR039420">
    <property type="entry name" value="WalR-like"/>
</dbReference>
<dbReference type="GO" id="GO:0003677">
    <property type="term" value="F:DNA binding"/>
    <property type="evidence" value="ECO:0007669"/>
    <property type="project" value="UniProtKB-KW"/>
</dbReference>
<dbReference type="Pfam" id="PF00196">
    <property type="entry name" value="GerE"/>
    <property type="match status" value="1"/>
</dbReference>
<dbReference type="PROSITE" id="PS50110">
    <property type="entry name" value="RESPONSE_REGULATORY"/>
    <property type="match status" value="1"/>
</dbReference>
<evidence type="ECO:0000256" key="2">
    <source>
        <dbReference type="ARBA" id="ARBA00023125"/>
    </source>
</evidence>
<dbReference type="SMART" id="SM00421">
    <property type="entry name" value="HTH_LUXR"/>
    <property type="match status" value="1"/>
</dbReference>
<dbReference type="InterPro" id="IPR016032">
    <property type="entry name" value="Sig_transdc_resp-reg_C-effctor"/>
</dbReference>
<dbReference type="SMART" id="SM00448">
    <property type="entry name" value="REC"/>
    <property type="match status" value="1"/>
</dbReference>
<evidence type="ECO:0000259" key="4">
    <source>
        <dbReference type="PROSITE" id="PS50043"/>
    </source>
</evidence>
<dbReference type="OrthoDB" id="9782896at2"/>
<dbReference type="Pfam" id="PF00072">
    <property type="entry name" value="Response_reg"/>
    <property type="match status" value="1"/>
</dbReference>
<evidence type="ECO:0000256" key="3">
    <source>
        <dbReference type="PROSITE-ProRule" id="PRU00169"/>
    </source>
</evidence>
<reference evidence="6 7" key="1">
    <citation type="submission" date="2019-05" db="EMBL/GenBank/DDBJ databases">
        <title>Verrucobacter flavum gen. nov., sp. nov. a new member of the family Verrucomicrobiaceae.</title>
        <authorList>
            <person name="Szuroczki S."/>
            <person name="Abbaszade G."/>
            <person name="Szabo A."/>
            <person name="Felfoldi T."/>
            <person name="Schumann P."/>
            <person name="Boka K."/>
            <person name="Keki Z."/>
            <person name="Toumi M."/>
            <person name="Toth E."/>
        </authorList>
    </citation>
    <scope>NUCLEOTIDE SEQUENCE [LARGE SCALE GENOMIC DNA]</scope>
    <source>
        <strain evidence="6 7">MG-N-17</strain>
    </source>
</reference>
<dbReference type="EMBL" id="VAUV01000016">
    <property type="protein sequence ID" value="TLD69054.1"/>
    <property type="molecule type" value="Genomic_DNA"/>
</dbReference>